<comment type="caution">
    <text evidence="8">The sequence shown here is derived from an EMBL/GenBank/DDBJ whole genome shotgun (WGS) entry which is preliminary data.</text>
</comment>
<dbReference type="NCBIfam" id="TIGR02116">
    <property type="entry name" value="toxin_Txe_YoeB"/>
    <property type="match status" value="1"/>
</dbReference>
<keyword evidence="4" id="KW-0255">Endonuclease</keyword>
<name>A0A545AUF4_9ACTN</name>
<proteinExistence type="inferred from homology"/>
<dbReference type="Gene3D" id="3.30.2310.20">
    <property type="entry name" value="RelE-like"/>
    <property type="match status" value="1"/>
</dbReference>
<reference evidence="8 9" key="1">
    <citation type="submission" date="2019-07" db="EMBL/GenBank/DDBJ databases">
        <title>Cryptosporangium phraense sp. nov., isolated from plant litter.</title>
        <authorList>
            <person name="Suriyachadkun C."/>
        </authorList>
    </citation>
    <scope>NUCLEOTIDE SEQUENCE [LARGE SCALE GENOMIC DNA]</scope>
    <source>
        <strain evidence="8 9">A-T 5661</strain>
    </source>
</reference>
<evidence type="ECO:0000256" key="6">
    <source>
        <dbReference type="ARBA" id="ARBA00030388"/>
    </source>
</evidence>
<dbReference type="GO" id="GO:0004519">
    <property type="term" value="F:endonuclease activity"/>
    <property type="evidence" value="ECO:0007669"/>
    <property type="project" value="UniProtKB-KW"/>
</dbReference>
<evidence type="ECO:0000256" key="7">
    <source>
        <dbReference type="ARBA" id="ARBA00050056"/>
    </source>
</evidence>
<evidence type="ECO:0000256" key="5">
    <source>
        <dbReference type="ARBA" id="ARBA00022801"/>
    </source>
</evidence>
<keyword evidence="3" id="KW-0540">Nuclease</keyword>
<keyword evidence="2" id="KW-1277">Toxin-antitoxin system</keyword>
<dbReference type="Proteomes" id="UP000317982">
    <property type="component" value="Unassembled WGS sequence"/>
</dbReference>
<dbReference type="OrthoDB" id="9801102at2"/>
<dbReference type="AlphaFoldDB" id="A0A545AUF4"/>
<evidence type="ECO:0000313" key="8">
    <source>
        <dbReference type="EMBL" id="TQS44225.1"/>
    </source>
</evidence>
<evidence type="ECO:0000256" key="3">
    <source>
        <dbReference type="ARBA" id="ARBA00022722"/>
    </source>
</evidence>
<evidence type="ECO:0000313" key="9">
    <source>
        <dbReference type="Proteomes" id="UP000317982"/>
    </source>
</evidence>
<dbReference type="InParanoid" id="A0A545AUF4"/>
<keyword evidence="5" id="KW-0378">Hydrolase</keyword>
<evidence type="ECO:0000256" key="2">
    <source>
        <dbReference type="ARBA" id="ARBA00022649"/>
    </source>
</evidence>
<dbReference type="InterPro" id="IPR009614">
    <property type="entry name" value="YoeB_toxin"/>
</dbReference>
<dbReference type="PANTHER" id="PTHR38039:SF1">
    <property type="entry name" value="TOXIN YOEB"/>
    <property type="match status" value="1"/>
</dbReference>
<dbReference type="GO" id="GO:0006401">
    <property type="term" value="P:RNA catabolic process"/>
    <property type="evidence" value="ECO:0007669"/>
    <property type="project" value="InterPro"/>
</dbReference>
<dbReference type="FunCoup" id="A0A545AUF4">
    <property type="interactions" value="1"/>
</dbReference>
<dbReference type="RefSeq" id="WP_142705219.1">
    <property type="nucleotide sequence ID" value="NZ_VIRS01000009.1"/>
</dbReference>
<comment type="similarity">
    <text evidence="1">Belongs to the YoeB family.</text>
</comment>
<accession>A0A545AUF4</accession>
<dbReference type="GO" id="GO:0098795">
    <property type="term" value="P:global gene silencing by mRNA cleavage"/>
    <property type="evidence" value="ECO:0007669"/>
    <property type="project" value="TreeGrafter"/>
</dbReference>
<dbReference type="Pfam" id="PF06769">
    <property type="entry name" value="YoeB_toxin"/>
    <property type="match status" value="1"/>
</dbReference>
<dbReference type="InterPro" id="IPR035093">
    <property type="entry name" value="RelE/ParE_toxin_dom_sf"/>
</dbReference>
<dbReference type="EMBL" id="VIRS01000009">
    <property type="protein sequence ID" value="TQS44225.1"/>
    <property type="molecule type" value="Genomic_DNA"/>
</dbReference>
<organism evidence="8 9">
    <name type="scientific">Cryptosporangium phraense</name>
    <dbReference type="NCBI Taxonomy" id="2593070"/>
    <lineage>
        <taxon>Bacteria</taxon>
        <taxon>Bacillati</taxon>
        <taxon>Actinomycetota</taxon>
        <taxon>Actinomycetes</taxon>
        <taxon>Cryptosporangiales</taxon>
        <taxon>Cryptosporangiaceae</taxon>
        <taxon>Cryptosporangium</taxon>
    </lineage>
</organism>
<keyword evidence="9" id="KW-1185">Reference proteome</keyword>
<evidence type="ECO:0000256" key="1">
    <source>
        <dbReference type="ARBA" id="ARBA00008172"/>
    </source>
</evidence>
<sequence>MKLVWSTRAWDEYVWWQSHDRKVVNRINLLLQDILRNGNDGIGKPEPLKYERHGYWARRITLEHRLVYKVVDEDVRIAECRYHYE</sequence>
<gene>
    <name evidence="8" type="ORF">FL583_14875</name>
</gene>
<evidence type="ECO:0000256" key="4">
    <source>
        <dbReference type="ARBA" id="ARBA00022759"/>
    </source>
</evidence>
<protein>
    <recommendedName>
        <fullName evidence="7">Endoribonuclease YoeB</fullName>
    </recommendedName>
    <alternativeName>
        <fullName evidence="6">Putative mRNA interferase YoeB</fullName>
    </alternativeName>
</protein>
<dbReference type="GO" id="GO:0016787">
    <property type="term" value="F:hydrolase activity"/>
    <property type="evidence" value="ECO:0007669"/>
    <property type="project" value="UniProtKB-KW"/>
</dbReference>
<dbReference type="SUPFAM" id="SSF143011">
    <property type="entry name" value="RelE-like"/>
    <property type="match status" value="1"/>
</dbReference>
<dbReference type="PANTHER" id="PTHR38039">
    <property type="entry name" value="TOXIN YOEB"/>
    <property type="match status" value="1"/>
</dbReference>